<gene>
    <name evidence="5" type="ORF">Aau02nite_90810</name>
</gene>
<accession>A0A919SX82</accession>
<dbReference type="SUPFAM" id="SSF46785">
    <property type="entry name" value="Winged helix' DNA-binding domain"/>
    <property type="match status" value="1"/>
</dbReference>
<evidence type="ECO:0000256" key="1">
    <source>
        <dbReference type="ARBA" id="ARBA00023015"/>
    </source>
</evidence>
<organism evidence="5 6">
    <name type="scientific">Actinoplanes auranticolor</name>
    <dbReference type="NCBI Taxonomy" id="47988"/>
    <lineage>
        <taxon>Bacteria</taxon>
        <taxon>Bacillati</taxon>
        <taxon>Actinomycetota</taxon>
        <taxon>Actinomycetes</taxon>
        <taxon>Micromonosporales</taxon>
        <taxon>Micromonosporaceae</taxon>
        <taxon>Actinoplanes</taxon>
    </lineage>
</organism>
<protein>
    <recommendedName>
        <fullName evidence="4">HTH arsR-type domain-containing protein</fullName>
    </recommendedName>
</protein>
<keyword evidence="3" id="KW-0804">Transcription</keyword>
<reference evidence="5" key="1">
    <citation type="submission" date="2021-03" db="EMBL/GenBank/DDBJ databases">
        <title>Whole genome shotgun sequence of Actinoplanes auranticolor NBRC 12245.</title>
        <authorList>
            <person name="Komaki H."/>
            <person name="Tamura T."/>
        </authorList>
    </citation>
    <scope>NUCLEOTIDE SEQUENCE</scope>
    <source>
        <strain evidence="5">NBRC 12245</strain>
    </source>
</reference>
<dbReference type="EMBL" id="BOQL01000099">
    <property type="protein sequence ID" value="GIM80490.1"/>
    <property type="molecule type" value="Genomic_DNA"/>
</dbReference>
<dbReference type="AlphaFoldDB" id="A0A919SX82"/>
<dbReference type="PRINTS" id="PR00778">
    <property type="entry name" value="HTHARSR"/>
</dbReference>
<dbReference type="Proteomes" id="UP000681340">
    <property type="component" value="Unassembled WGS sequence"/>
</dbReference>
<keyword evidence="1" id="KW-0805">Transcription regulation</keyword>
<proteinExistence type="predicted"/>
<dbReference type="GO" id="GO:0003677">
    <property type="term" value="F:DNA binding"/>
    <property type="evidence" value="ECO:0007669"/>
    <property type="project" value="UniProtKB-KW"/>
</dbReference>
<name>A0A919SX82_9ACTN</name>
<dbReference type="PANTHER" id="PTHR43132">
    <property type="entry name" value="ARSENICAL RESISTANCE OPERON REPRESSOR ARSR-RELATED"/>
    <property type="match status" value="1"/>
</dbReference>
<evidence type="ECO:0000313" key="5">
    <source>
        <dbReference type="EMBL" id="GIM80490.1"/>
    </source>
</evidence>
<dbReference type="NCBIfam" id="NF033788">
    <property type="entry name" value="HTH_metalloreg"/>
    <property type="match status" value="1"/>
</dbReference>
<evidence type="ECO:0000259" key="4">
    <source>
        <dbReference type="PROSITE" id="PS50987"/>
    </source>
</evidence>
<sequence>MSAEAVDHMGPVLERAVIVLRGMAYEHRLHILMLLRGGEKSPAELAEALSADVTSVAHHLRFLKDARLIRRQRRGRNVYYTLHNEATRQLVADVLRYSENSV</sequence>
<evidence type="ECO:0000313" key="6">
    <source>
        <dbReference type="Proteomes" id="UP000681340"/>
    </source>
</evidence>
<dbReference type="SMART" id="SM00418">
    <property type="entry name" value="HTH_ARSR"/>
    <property type="match status" value="1"/>
</dbReference>
<dbReference type="GO" id="GO:0003700">
    <property type="term" value="F:DNA-binding transcription factor activity"/>
    <property type="evidence" value="ECO:0007669"/>
    <property type="project" value="InterPro"/>
</dbReference>
<dbReference type="InterPro" id="IPR001845">
    <property type="entry name" value="HTH_ArsR_DNA-bd_dom"/>
</dbReference>
<keyword evidence="2" id="KW-0238">DNA-binding</keyword>
<comment type="caution">
    <text evidence="5">The sequence shown here is derived from an EMBL/GenBank/DDBJ whole genome shotgun (WGS) entry which is preliminary data.</text>
</comment>
<dbReference type="Gene3D" id="1.10.10.10">
    <property type="entry name" value="Winged helix-like DNA-binding domain superfamily/Winged helix DNA-binding domain"/>
    <property type="match status" value="1"/>
</dbReference>
<dbReference type="InterPro" id="IPR036388">
    <property type="entry name" value="WH-like_DNA-bd_sf"/>
</dbReference>
<dbReference type="RefSeq" id="WP_246595931.1">
    <property type="nucleotide sequence ID" value="NZ_BAABEA010000014.1"/>
</dbReference>
<feature type="domain" description="HTH arsR-type" evidence="4">
    <location>
        <begin position="8"/>
        <end position="102"/>
    </location>
</feature>
<evidence type="ECO:0000256" key="3">
    <source>
        <dbReference type="ARBA" id="ARBA00023163"/>
    </source>
</evidence>
<dbReference type="InterPro" id="IPR051011">
    <property type="entry name" value="Metal_resp_trans_reg"/>
</dbReference>
<dbReference type="PROSITE" id="PS50987">
    <property type="entry name" value="HTH_ARSR_2"/>
    <property type="match status" value="1"/>
</dbReference>
<dbReference type="InterPro" id="IPR011991">
    <property type="entry name" value="ArsR-like_HTH"/>
</dbReference>
<dbReference type="Pfam" id="PF01022">
    <property type="entry name" value="HTH_5"/>
    <property type="match status" value="1"/>
</dbReference>
<dbReference type="PANTHER" id="PTHR43132:SF2">
    <property type="entry name" value="ARSENICAL RESISTANCE OPERON REPRESSOR ARSR-RELATED"/>
    <property type="match status" value="1"/>
</dbReference>
<keyword evidence="6" id="KW-1185">Reference proteome</keyword>
<dbReference type="CDD" id="cd00090">
    <property type="entry name" value="HTH_ARSR"/>
    <property type="match status" value="1"/>
</dbReference>
<evidence type="ECO:0000256" key="2">
    <source>
        <dbReference type="ARBA" id="ARBA00023125"/>
    </source>
</evidence>
<dbReference type="InterPro" id="IPR036390">
    <property type="entry name" value="WH_DNA-bd_sf"/>
</dbReference>